<gene>
    <name evidence="1" type="ORF">PHAVU_011G008600g</name>
</gene>
<keyword evidence="2" id="KW-1185">Reference proteome</keyword>
<dbReference type="AlphaFoldDB" id="V7AH23"/>
<organism evidence="1 2">
    <name type="scientific">Phaseolus vulgaris</name>
    <name type="common">Kidney bean</name>
    <name type="synonym">French bean</name>
    <dbReference type="NCBI Taxonomy" id="3885"/>
    <lineage>
        <taxon>Eukaryota</taxon>
        <taxon>Viridiplantae</taxon>
        <taxon>Streptophyta</taxon>
        <taxon>Embryophyta</taxon>
        <taxon>Tracheophyta</taxon>
        <taxon>Spermatophyta</taxon>
        <taxon>Magnoliopsida</taxon>
        <taxon>eudicotyledons</taxon>
        <taxon>Gunneridae</taxon>
        <taxon>Pentapetalae</taxon>
        <taxon>rosids</taxon>
        <taxon>fabids</taxon>
        <taxon>Fabales</taxon>
        <taxon>Fabaceae</taxon>
        <taxon>Papilionoideae</taxon>
        <taxon>50 kb inversion clade</taxon>
        <taxon>NPAAA clade</taxon>
        <taxon>indigoferoid/millettioid clade</taxon>
        <taxon>Phaseoleae</taxon>
        <taxon>Phaseolus</taxon>
    </lineage>
</organism>
<reference evidence="2" key="1">
    <citation type="journal article" date="2014" name="Nat. Genet.">
        <title>A reference genome for common bean and genome-wide analysis of dual domestications.</title>
        <authorList>
            <person name="Schmutz J."/>
            <person name="McClean P.E."/>
            <person name="Mamidi S."/>
            <person name="Wu G.A."/>
            <person name="Cannon S.B."/>
            <person name="Grimwood J."/>
            <person name="Jenkins J."/>
            <person name="Shu S."/>
            <person name="Song Q."/>
            <person name="Chavarro C."/>
            <person name="Torres-Torres M."/>
            <person name="Geffroy V."/>
            <person name="Moghaddam S.M."/>
            <person name="Gao D."/>
            <person name="Abernathy B."/>
            <person name="Barry K."/>
            <person name="Blair M."/>
            <person name="Brick M.A."/>
            <person name="Chovatia M."/>
            <person name="Gepts P."/>
            <person name="Goodstein D.M."/>
            <person name="Gonzales M."/>
            <person name="Hellsten U."/>
            <person name="Hyten D.L."/>
            <person name="Jia G."/>
            <person name="Kelly J.D."/>
            <person name="Kudrna D."/>
            <person name="Lee R."/>
            <person name="Richard M.M."/>
            <person name="Miklas P.N."/>
            <person name="Osorno J.M."/>
            <person name="Rodrigues J."/>
            <person name="Thareau V."/>
            <person name="Urrea C.A."/>
            <person name="Wang M."/>
            <person name="Yu Y."/>
            <person name="Zhang M."/>
            <person name="Wing R.A."/>
            <person name="Cregan P.B."/>
            <person name="Rokhsar D.S."/>
            <person name="Jackson S.A."/>
        </authorList>
    </citation>
    <scope>NUCLEOTIDE SEQUENCE [LARGE SCALE GENOMIC DNA]</scope>
    <source>
        <strain evidence="2">cv. G19833</strain>
    </source>
</reference>
<name>V7AH23_PHAVU</name>
<sequence length="51" mass="5936">MGSCFEFFLSLKFGKMAKSLVWWTHNNEALPPPSKSQITILERDDPRGFNY</sequence>
<accession>V7AH23</accession>
<dbReference type="Gramene" id="ESW03371">
    <property type="protein sequence ID" value="ESW03371"/>
    <property type="gene ID" value="PHAVU_011G008600g"/>
</dbReference>
<proteinExistence type="predicted"/>
<dbReference type="EMBL" id="CM002298">
    <property type="protein sequence ID" value="ESW03371.1"/>
    <property type="molecule type" value="Genomic_DNA"/>
</dbReference>
<protein>
    <submittedName>
        <fullName evidence="1">Uncharacterized protein</fullName>
    </submittedName>
</protein>
<dbReference type="OMA" id="HNNEALP"/>
<evidence type="ECO:0000313" key="2">
    <source>
        <dbReference type="Proteomes" id="UP000000226"/>
    </source>
</evidence>
<dbReference type="OrthoDB" id="1414561at2759"/>
<dbReference type="Proteomes" id="UP000000226">
    <property type="component" value="Chromosome 11"/>
</dbReference>
<evidence type="ECO:0000313" key="1">
    <source>
        <dbReference type="EMBL" id="ESW03371.1"/>
    </source>
</evidence>
<dbReference type="STRING" id="3885.V7AH23"/>